<comment type="function">
    <text evidence="3">Transcription activator.</text>
</comment>
<dbReference type="Proteomes" id="UP000811609">
    <property type="component" value="Chromosome 1"/>
</dbReference>
<dbReference type="GO" id="GO:0048731">
    <property type="term" value="P:system development"/>
    <property type="evidence" value="ECO:0007669"/>
    <property type="project" value="UniProtKB-ARBA"/>
</dbReference>
<comment type="similarity">
    <text evidence="3">Belongs to the GRF family.</text>
</comment>
<evidence type="ECO:0000259" key="4">
    <source>
        <dbReference type="PROSITE" id="PS51666"/>
    </source>
</evidence>
<keyword evidence="3" id="KW-0805">Transcription regulation</keyword>
<dbReference type="AlphaFoldDB" id="A0A8T1RQG5"/>
<dbReference type="GO" id="GO:0005634">
    <property type="term" value="C:nucleus"/>
    <property type="evidence" value="ECO:0007669"/>
    <property type="project" value="UniProtKB-SubCell"/>
</dbReference>
<reference evidence="5" key="1">
    <citation type="submission" date="2020-12" db="EMBL/GenBank/DDBJ databases">
        <title>WGS assembly of Carya illinoinensis cv. Pawnee.</title>
        <authorList>
            <person name="Platts A."/>
            <person name="Shu S."/>
            <person name="Wright S."/>
            <person name="Barry K."/>
            <person name="Edger P."/>
            <person name="Pires J.C."/>
            <person name="Schmutz J."/>
        </authorList>
    </citation>
    <scope>NUCLEOTIDE SEQUENCE</scope>
    <source>
        <tissue evidence="5">Leaf</tissue>
    </source>
</reference>
<proteinExistence type="inferred from homology"/>
<dbReference type="EMBL" id="CM031809">
    <property type="protein sequence ID" value="KAG6669670.1"/>
    <property type="molecule type" value="Genomic_DNA"/>
</dbReference>
<dbReference type="SMART" id="SM00951">
    <property type="entry name" value="QLQ"/>
    <property type="match status" value="1"/>
</dbReference>
<gene>
    <name evidence="5" type="ORF">CIPAW_01G260300</name>
</gene>
<name>A0A8T1RQG5_CARIL</name>
<evidence type="ECO:0000256" key="2">
    <source>
        <dbReference type="ARBA" id="ARBA00023242"/>
    </source>
</evidence>
<evidence type="ECO:0000256" key="3">
    <source>
        <dbReference type="RuleBase" id="RU367127"/>
    </source>
</evidence>
<accession>A0A8T1RQG5</accession>
<keyword evidence="3" id="KW-0010">Activator</keyword>
<feature type="domain" description="QLQ" evidence="4">
    <location>
        <begin position="64"/>
        <end position="99"/>
    </location>
</feature>
<comment type="subcellular location">
    <subcellularLocation>
        <location evidence="1 3">Nucleus</location>
    </subcellularLocation>
</comment>
<keyword evidence="2 3" id="KW-0539">Nucleus</keyword>
<dbReference type="InterPro" id="IPR014978">
    <property type="entry name" value="Gln-Leu-Gln_QLQ"/>
</dbReference>
<keyword evidence="3" id="KW-0804">Transcription</keyword>
<dbReference type="PANTHER" id="PTHR31602">
    <property type="entry name" value="GROWTH-REGULATING FACTOR 5"/>
    <property type="match status" value="1"/>
</dbReference>
<dbReference type="PANTHER" id="PTHR31602:SF103">
    <property type="entry name" value="GROWTH-REGULATING FACTOR"/>
    <property type="match status" value="1"/>
</dbReference>
<dbReference type="Pfam" id="PF08880">
    <property type="entry name" value="QLQ"/>
    <property type="match status" value="1"/>
</dbReference>
<organism evidence="5 6">
    <name type="scientific">Carya illinoinensis</name>
    <name type="common">Pecan</name>
    <dbReference type="NCBI Taxonomy" id="32201"/>
    <lineage>
        <taxon>Eukaryota</taxon>
        <taxon>Viridiplantae</taxon>
        <taxon>Streptophyta</taxon>
        <taxon>Embryophyta</taxon>
        <taxon>Tracheophyta</taxon>
        <taxon>Spermatophyta</taxon>
        <taxon>Magnoliopsida</taxon>
        <taxon>eudicotyledons</taxon>
        <taxon>Gunneridae</taxon>
        <taxon>Pentapetalae</taxon>
        <taxon>rosids</taxon>
        <taxon>fabids</taxon>
        <taxon>Fagales</taxon>
        <taxon>Juglandaceae</taxon>
        <taxon>Carya</taxon>
    </lineage>
</organism>
<dbReference type="GO" id="GO:0006355">
    <property type="term" value="P:regulation of DNA-templated transcription"/>
    <property type="evidence" value="ECO:0007669"/>
    <property type="project" value="InterPro"/>
</dbReference>
<dbReference type="PROSITE" id="PS51666">
    <property type="entry name" value="QLQ"/>
    <property type="match status" value="1"/>
</dbReference>
<evidence type="ECO:0000313" key="6">
    <source>
        <dbReference type="Proteomes" id="UP000811609"/>
    </source>
</evidence>
<evidence type="ECO:0000313" key="5">
    <source>
        <dbReference type="EMBL" id="KAG6669670.1"/>
    </source>
</evidence>
<evidence type="ECO:0000256" key="1">
    <source>
        <dbReference type="ARBA" id="ARBA00004123"/>
    </source>
</evidence>
<dbReference type="GO" id="GO:0005524">
    <property type="term" value="F:ATP binding"/>
    <property type="evidence" value="ECO:0007669"/>
    <property type="project" value="UniProtKB-UniRule"/>
</dbReference>
<sequence length="121" mass="13068">MQDKAQVMIQTPAPLHPLSGKEGSRGRGVKEAQPTWIKLGLGIGSDSAAAKSPVTEYGKPVAVVLTPAQLHELQGQTLIYKYLEAGLPVPLHLLVPIWKSVACIFGPAIYKLYPSFIGYLF</sequence>
<comment type="domain">
    <text evidence="3">The QLQ domain and WRC domain may be involved in protein-protein interaction and DNA-binding, respectively.</text>
</comment>
<keyword evidence="6" id="KW-1185">Reference proteome</keyword>
<dbReference type="GO" id="GO:0006351">
    <property type="term" value="P:DNA-templated transcription"/>
    <property type="evidence" value="ECO:0007669"/>
    <property type="project" value="UniProtKB-UniRule"/>
</dbReference>
<protein>
    <recommendedName>
        <fullName evidence="3">Growth-regulating factor</fullName>
    </recommendedName>
</protein>
<comment type="caution">
    <text evidence="5">The sequence shown here is derived from an EMBL/GenBank/DDBJ whole genome shotgun (WGS) entry which is preliminary data.</text>
</comment>
<dbReference type="InterPro" id="IPR031137">
    <property type="entry name" value="GRF"/>
</dbReference>